<dbReference type="GO" id="GO:0020037">
    <property type="term" value="F:heme binding"/>
    <property type="evidence" value="ECO:0007669"/>
    <property type="project" value="InterPro"/>
</dbReference>
<dbReference type="Proteomes" id="UP001328107">
    <property type="component" value="Unassembled WGS sequence"/>
</dbReference>
<accession>A0AAN5HXF2</accession>
<dbReference type="GO" id="GO:0070482">
    <property type="term" value="P:response to oxygen levels"/>
    <property type="evidence" value="ECO:0007669"/>
    <property type="project" value="TreeGrafter"/>
</dbReference>
<protein>
    <recommendedName>
        <fullName evidence="1">Heme NO-binding domain-containing protein</fullName>
    </recommendedName>
</protein>
<name>A0AAN5HXF2_9BILA</name>
<dbReference type="Pfam" id="PF07700">
    <property type="entry name" value="HNOB"/>
    <property type="match status" value="1"/>
</dbReference>
<proteinExistence type="predicted"/>
<dbReference type="GO" id="GO:0008074">
    <property type="term" value="C:guanylate cyclase complex, soluble"/>
    <property type="evidence" value="ECO:0007669"/>
    <property type="project" value="TreeGrafter"/>
</dbReference>
<dbReference type="EMBL" id="BTRK01000004">
    <property type="protein sequence ID" value="GMR44787.1"/>
    <property type="molecule type" value="Genomic_DNA"/>
</dbReference>
<dbReference type="SUPFAM" id="SSF111126">
    <property type="entry name" value="Ligand-binding domain in the NO signalling and Golgi transport"/>
    <property type="match status" value="1"/>
</dbReference>
<dbReference type="AlphaFoldDB" id="A0AAN5HXF2"/>
<dbReference type="PANTHER" id="PTHR45655">
    <property type="entry name" value="GUANYLATE CYCLASE SOLUBLE SUBUNIT BETA-2"/>
    <property type="match status" value="1"/>
</dbReference>
<feature type="non-terminal residue" evidence="2">
    <location>
        <position position="1"/>
    </location>
</feature>
<sequence>FKVIDICLEVTGWSQHELLVAYGDFFVTWTLSAGYDKILRGMADNLNDFLNNLNSMHDFINHCSFNSEMLKPTFTCVIKDEHTLELHYISQRSGLNALVLGLVYRAAK</sequence>
<dbReference type="Gene3D" id="3.90.1520.10">
    <property type="entry name" value="H-NOX domain"/>
    <property type="match status" value="1"/>
</dbReference>
<evidence type="ECO:0000313" key="3">
    <source>
        <dbReference type="Proteomes" id="UP001328107"/>
    </source>
</evidence>
<comment type="caution">
    <text evidence="2">The sequence shown here is derived from an EMBL/GenBank/DDBJ whole genome shotgun (WGS) entry which is preliminary data.</text>
</comment>
<dbReference type="GO" id="GO:0019934">
    <property type="term" value="P:cGMP-mediated signaling"/>
    <property type="evidence" value="ECO:0007669"/>
    <property type="project" value="TreeGrafter"/>
</dbReference>
<dbReference type="InterPro" id="IPR038158">
    <property type="entry name" value="H-NOX_domain_sf"/>
</dbReference>
<dbReference type="PANTHER" id="PTHR45655:SF1">
    <property type="entry name" value="SOLUBLE GUANYLATE CYCLASE GCY-37"/>
    <property type="match status" value="1"/>
</dbReference>
<evidence type="ECO:0000259" key="1">
    <source>
        <dbReference type="Pfam" id="PF07700"/>
    </source>
</evidence>
<feature type="domain" description="Heme NO-binding" evidence="1">
    <location>
        <begin position="2"/>
        <end position="107"/>
    </location>
</feature>
<dbReference type="GO" id="GO:0004383">
    <property type="term" value="F:guanylate cyclase activity"/>
    <property type="evidence" value="ECO:0007669"/>
    <property type="project" value="TreeGrafter"/>
</dbReference>
<reference evidence="3" key="1">
    <citation type="submission" date="2022-10" db="EMBL/GenBank/DDBJ databases">
        <title>Genome assembly of Pristionchus species.</title>
        <authorList>
            <person name="Yoshida K."/>
            <person name="Sommer R.J."/>
        </authorList>
    </citation>
    <scope>NUCLEOTIDE SEQUENCE [LARGE SCALE GENOMIC DNA]</scope>
    <source>
        <strain evidence="3">RS5460</strain>
    </source>
</reference>
<feature type="non-terminal residue" evidence="2">
    <location>
        <position position="108"/>
    </location>
</feature>
<dbReference type="InterPro" id="IPR024096">
    <property type="entry name" value="NO_sig/Golgi_transp_ligand-bd"/>
</dbReference>
<gene>
    <name evidence="2" type="ORF">PMAYCL1PPCAC_14982</name>
</gene>
<evidence type="ECO:0000313" key="2">
    <source>
        <dbReference type="EMBL" id="GMR44787.1"/>
    </source>
</evidence>
<dbReference type="InterPro" id="IPR011644">
    <property type="entry name" value="Heme_NO-bd"/>
</dbReference>
<organism evidence="2 3">
    <name type="scientific">Pristionchus mayeri</name>
    <dbReference type="NCBI Taxonomy" id="1317129"/>
    <lineage>
        <taxon>Eukaryota</taxon>
        <taxon>Metazoa</taxon>
        <taxon>Ecdysozoa</taxon>
        <taxon>Nematoda</taxon>
        <taxon>Chromadorea</taxon>
        <taxon>Rhabditida</taxon>
        <taxon>Rhabditina</taxon>
        <taxon>Diplogasteromorpha</taxon>
        <taxon>Diplogasteroidea</taxon>
        <taxon>Neodiplogasteridae</taxon>
        <taxon>Pristionchus</taxon>
    </lineage>
</organism>
<keyword evidence="3" id="KW-1185">Reference proteome</keyword>